<comment type="similarity">
    <text evidence="2 3">Belongs to the small heat shock protein (HSP20) family.</text>
</comment>
<dbReference type="CDD" id="cd06464">
    <property type="entry name" value="ACD_sHsps-like"/>
    <property type="match status" value="1"/>
</dbReference>
<feature type="domain" description="SHSP" evidence="5">
    <location>
        <begin position="48"/>
        <end position="167"/>
    </location>
</feature>
<dbReference type="InterPro" id="IPR002068">
    <property type="entry name" value="A-crystallin/Hsp20_dom"/>
</dbReference>
<dbReference type="InterPro" id="IPR008978">
    <property type="entry name" value="HSP20-like_chaperone"/>
</dbReference>
<keyword evidence="1" id="KW-0346">Stress response</keyword>
<comment type="caution">
    <text evidence="6">The sequence shown here is derived from an EMBL/GenBank/DDBJ whole genome shotgun (WGS) entry which is preliminary data.</text>
</comment>
<dbReference type="SUPFAM" id="SSF49764">
    <property type="entry name" value="HSP20-like chaperones"/>
    <property type="match status" value="1"/>
</dbReference>
<dbReference type="AlphaFoldDB" id="A0AAD8NMV3"/>
<reference evidence="6" key="1">
    <citation type="journal article" date="2023" name="bioRxiv">
        <title>Improved chromosome-level genome assembly for marigold (Tagetes erecta).</title>
        <authorList>
            <person name="Jiang F."/>
            <person name="Yuan L."/>
            <person name="Wang S."/>
            <person name="Wang H."/>
            <person name="Xu D."/>
            <person name="Wang A."/>
            <person name="Fan W."/>
        </authorList>
    </citation>
    <scope>NUCLEOTIDE SEQUENCE</scope>
    <source>
        <strain evidence="6">WSJ</strain>
        <tissue evidence="6">Leaf</tissue>
    </source>
</reference>
<evidence type="ECO:0000256" key="4">
    <source>
        <dbReference type="SAM" id="MobiDB-lite"/>
    </source>
</evidence>
<organism evidence="6 7">
    <name type="scientific">Tagetes erecta</name>
    <name type="common">African marigold</name>
    <dbReference type="NCBI Taxonomy" id="13708"/>
    <lineage>
        <taxon>Eukaryota</taxon>
        <taxon>Viridiplantae</taxon>
        <taxon>Streptophyta</taxon>
        <taxon>Embryophyta</taxon>
        <taxon>Tracheophyta</taxon>
        <taxon>Spermatophyta</taxon>
        <taxon>Magnoliopsida</taxon>
        <taxon>eudicotyledons</taxon>
        <taxon>Gunneridae</taxon>
        <taxon>Pentapetalae</taxon>
        <taxon>asterids</taxon>
        <taxon>campanulids</taxon>
        <taxon>Asterales</taxon>
        <taxon>Asteraceae</taxon>
        <taxon>Asteroideae</taxon>
        <taxon>Heliantheae alliance</taxon>
        <taxon>Tageteae</taxon>
        <taxon>Tagetes</taxon>
    </lineage>
</organism>
<evidence type="ECO:0000256" key="1">
    <source>
        <dbReference type="ARBA" id="ARBA00023016"/>
    </source>
</evidence>
<dbReference type="EMBL" id="JAUHHV010000008">
    <property type="protein sequence ID" value="KAK1414211.1"/>
    <property type="molecule type" value="Genomic_DNA"/>
</dbReference>
<sequence length="171" mass="19009">MSRIAISAAGDLDLGGLVSQLLDVPVKLIHHPNSSSSSTSYHHHQSNNGESKGNIAVDIVETPKELIFYMDVPGLSKSDIQVTVEEENLLVVKSNGKRKRSENEEEEEGFKYLRLERRSWKLMRKFRLPEYCNTSAITAKCENGVLTVVVEKLPPETKSKTVEIAISEGGK</sequence>
<dbReference type="PANTHER" id="PTHR11527">
    <property type="entry name" value="HEAT-SHOCK PROTEIN 20 FAMILY MEMBER"/>
    <property type="match status" value="1"/>
</dbReference>
<accession>A0AAD8NMV3</accession>
<gene>
    <name evidence="6" type="ORF">QVD17_29952</name>
</gene>
<evidence type="ECO:0000313" key="7">
    <source>
        <dbReference type="Proteomes" id="UP001229421"/>
    </source>
</evidence>
<dbReference type="InterPro" id="IPR031107">
    <property type="entry name" value="Small_HSP"/>
</dbReference>
<dbReference type="PROSITE" id="PS01031">
    <property type="entry name" value="SHSP"/>
    <property type="match status" value="1"/>
</dbReference>
<name>A0AAD8NMV3_TARER</name>
<dbReference type="Pfam" id="PF00011">
    <property type="entry name" value="HSP20"/>
    <property type="match status" value="1"/>
</dbReference>
<evidence type="ECO:0000259" key="5">
    <source>
        <dbReference type="PROSITE" id="PS01031"/>
    </source>
</evidence>
<protein>
    <recommendedName>
        <fullName evidence="5">SHSP domain-containing protein</fullName>
    </recommendedName>
</protein>
<evidence type="ECO:0000256" key="2">
    <source>
        <dbReference type="PROSITE-ProRule" id="PRU00285"/>
    </source>
</evidence>
<proteinExistence type="inferred from homology"/>
<feature type="region of interest" description="Disordered" evidence="4">
    <location>
        <begin position="33"/>
        <end position="54"/>
    </location>
</feature>
<evidence type="ECO:0000256" key="3">
    <source>
        <dbReference type="RuleBase" id="RU003616"/>
    </source>
</evidence>
<dbReference type="Proteomes" id="UP001229421">
    <property type="component" value="Unassembled WGS sequence"/>
</dbReference>
<dbReference type="Gene3D" id="2.60.40.790">
    <property type="match status" value="1"/>
</dbReference>
<evidence type="ECO:0000313" key="6">
    <source>
        <dbReference type="EMBL" id="KAK1414211.1"/>
    </source>
</evidence>
<keyword evidence="7" id="KW-1185">Reference proteome</keyword>